<dbReference type="AlphaFoldDB" id="A0A644X9F0"/>
<proteinExistence type="predicted"/>
<keyword evidence="1" id="KW-0812">Transmembrane</keyword>
<dbReference type="EMBL" id="VSSQ01001753">
    <property type="protein sequence ID" value="MPM10883.1"/>
    <property type="molecule type" value="Genomic_DNA"/>
</dbReference>
<feature type="transmembrane region" description="Helical" evidence="1">
    <location>
        <begin position="242"/>
        <end position="258"/>
    </location>
</feature>
<organism evidence="2">
    <name type="scientific">bioreactor metagenome</name>
    <dbReference type="NCBI Taxonomy" id="1076179"/>
    <lineage>
        <taxon>unclassified sequences</taxon>
        <taxon>metagenomes</taxon>
        <taxon>ecological metagenomes</taxon>
    </lineage>
</organism>
<evidence type="ECO:0000256" key="1">
    <source>
        <dbReference type="SAM" id="Phobius"/>
    </source>
</evidence>
<accession>A0A644X9F0</accession>
<dbReference type="Pfam" id="PF03266">
    <property type="entry name" value="NTPase_1"/>
    <property type="match status" value="1"/>
</dbReference>
<dbReference type="InterPro" id="IPR027417">
    <property type="entry name" value="P-loop_NTPase"/>
</dbReference>
<sequence>MTAARQQKWIYAAALACLWASSEIILGSFLHNLKVPMRGTILASIAVMIISAVGYRFRLKGIYWRAGLLTAAMKTLSPSAVLLGPMMAITMQGLLMEIVITSGGTRRIMFILGGAVSITWNFVHLILGYWLYYGNDVVALGSSLVQYAQKETGWQFITGWGLIAAFGSIYFIAGAVSGFIGTSMKKPDTNKTLRIPRKEKQTAKQVKRQQTDQQSRSLYWLFLLMVIVIAMLMILSYLPLEIGIFAWLAVISMLVIRYRKSYRRLAKVGFWVVFLLLTVLSSLLLGPTIEEGLMIGLRMNLRAILFVLVLSALSFELRNDKLSKAFNMRNKGFLSVLETCFETLPMVISILPPAKSILKTPRESLSLFVSTINVWVDSMHFRQLKPVQAVIISGDKGSGKSCLLKNSVIPELQNNKTEYAGILMQYLFENNEHIGYTISLLPGNSEMTLVGPEVRDAVLSVGKYSFSRSAFEAGTKHIEQILNDVDVVFLDESGWLETYGLGWYGILKETRLSGKPLIVVVRPDLKDDFVKFWNIDEKALLKPDSDDSEVRMAIEALQISS</sequence>
<keyword evidence="1" id="KW-0472">Membrane</keyword>
<dbReference type="Gene3D" id="3.40.50.300">
    <property type="entry name" value="P-loop containing nucleotide triphosphate hydrolases"/>
    <property type="match status" value="1"/>
</dbReference>
<feature type="transmembrane region" description="Helical" evidence="1">
    <location>
        <begin position="270"/>
        <end position="289"/>
    </location>
</feature>
<keyword evidence="1" id="KW-1133">Transmembrane helix</keyword>
<comment type="caution">
    <text evidence="2">The sequence shown here is derived from an EMBL/GenBank/DDBJ whole genome shotgun (WGS) entry which is preliminary data.</text>
</comment>
<dbReference type="GO" id="GO:0017111">
    <property type="term" value="F:ribonucleoside triphosphate phosphatase activity"/>
    <property type="evidence" value="ECO:0007669"/>
    <property type="project" value="InterPro"/>
</dbReference>
<name>A0A644X9F0_9ZZZZ</name>
<reference evidence="2" key="1">
    <citation type="submission" date="2019-08" db="EMBL/GenBank/DDBJ databases">
        <authorList>
            <person name="Kucharzyk K."/>
            <person name="Murdoch R.W."/>
            <person name="Higgins S."/>
            <person name="Loffler F."/>
        </authorList>
    </citation>
    <scope>NUCLEOTIDE SEQUENCE</scope>
</reference>
<feature type="transmembrane region" description="Helical" evidence="1">
    <location>
        <begin position="40"/>
        <end position="57"/>
    </location>
</feature>
<dbReference type="InterPro" id="IPR004948">
    <property type="entry name" value="Nuc-triphosphatase_THEP1"/>
</dbReference>
<evidence type="ECO:0000313" key="2">
    <source>
        <dbReference type="EMBL" id="MPM10883.1"/>
    </source>
</evidence>
<feature type="transmembrane region" description="Helical" evidence="1">
    <location>
        <begin position="153"/>
        <end position="181"/>
    </location>
</feature>
<feature type="transmembrane region" description="Helical" evidence="1">
    <location>
        <begin position="12"/>
        <end position="33"/>
    </location>
</feature>
<gene>
    <name evidence="2" type="ORF">SDC9_57220</name>
</gene>
<feature type="transmembrane region" description="Helical" evidence="1">
    <location>
        <begin position="217"/>
        <end position="236"/>
    </location>
</feature>
<protein>
    <submittedName>
        <fullName evidence="2">Uncharacterized protein</fullName>
    </submittedName>
</protein>
<feature type="transmembrane region" description="Helical" evidence="1">
    <location>
        <begin position="108"/>
        <end position="133"/>
    </location>
</feature>